<feature type="transmembrane region" description="Helical" evidence="2">
    <location>
        <begin position="142"/>
        <end position="161"/>
    </location>
</feature>
<keyword evidence="4" id="KW-0378">Hydrolase</keyword>
<dbReference type="GO" id="GO:0004527">
    <property type="term" value="F:exonuclease activity"/>
    <property type="evidence" value="ECO:0007669"/>
    <property type="project" value="UniProtKB-KW"/>
</dbReference>
<feature type="region of interest" description="Disordered" evidence="1">
    <location>
        <begin position="1"/>
        <end position="70"/>
    </location>
</feature>
<keyword evidence="2" id="KW-0472">Membrane</keyword>
<feature type="compositionally biased region" description="Gly residues" evidence="1">
    <location>
        <begin position="30"/>
        <end position="57"/>
    </location>
</feature>
<evidence type="ECO:0000256" key="2">
    <source>
        <dbReference type="SAM" id="Phobius"/>
    </source>
</evidence>
<evidence type="ECO:0000313" key="5">
    <source>
        <dbReference type="Proteomes" id="UP000194318"/>
    </source>
</evidence>
<dbReference type="EMBL" id="MIFZ01000223">
    <property type="protein sequence ID" value="OSY51690.1"/>
    <property type="molecule type" value="Genomic_DNA"/>
</dbReference>
<sequence length="384" mass="40103">MRDAADVQDEDGFEPVAGGRGAAGVRDGSGVQGGSGVPGPGGVPGRSGLPEGRGGTGARETGGRSGWRLRWGRDGRGRTAWSRGRVLAVLAALTAWLIVFHPVVPDLPGRPGSLVEAFLPWLGLLVPVLVAAGLVRRSATALLAALLPVTAWAGTFGGLLLPAPDARHDLTVVQHNVSDENADPAGTARALAAARPDLIALQEVTPRALPAYRAALSARYPHHEVRGTVGLWSAHPLTDVRALDIRPRGVEPGWRRALRATASTRHGDVAVYVAHLPSVRLNARGFDAARRDESAGLLGSLLAAEPLDRVVLLGDLNGAVDDRGLAPLTSRLGTAGTGFAFSWPASAPLARIDHVLARRAEVLRIWTLPPTGSDHLPVAARLAY</sequence>
<dbReference type="Proteomes" id="UP000194318">
    <property type="component" value="Unassembled WGS sequence"/>
</dbReference>
<keyword evidence="4" id="KW-0255">Endonuclease</keyword>
<reference evidence="4 5" key="1">
    <citation type="submission" date="2016-09" db="EMBL/GenBank/DDBJ databases">
        <title>Streptomyces fradiae DSM40063, a candidate organism with high potential of specific P450 cytochromes.</title>
        <authorList>
            <person name="Grumaz C."/>
            <person name="Vainshtein Y."/>
            <person name="Kirstahler P."/>
            <person name="Sohn K."/>
        </authorList>
    </citation>
    <scope>NUCLEOTIDE SEQUENCE [LARGE SCALE GENOMIC DNA]</scope>
    <source>
        <strain evidence="4 5">DSM 40063</strain>
    </source>
</reference>
<evidence type="ECO:0000313" key="4">
    <source>
        <dbReference type="EMBL" id="OSY51690.1"/>
    </source>
</evidence>
<feature type="domain" description="Endonuclease/exonuclease/phosphatase" evidence="3">
    <location>
        <begin position="174"/>
        <end position="375"/>
    </location>
</feature>
<organism evidence="4 5">
    <name type="scientific">Streptomyces fradiae ATCC 10745 = DSM 40063</name>
    <dbReference type="NCBI Taxonomy" id="1319510"/>
    <lineage>
        <taxon>Bacteria</taxon>
        <taxon>Bacillati</taxon>
        <taxon>Actinomycetota</taxon>
        <taxon>Actinomycetes</taxon>
        <taxon>Kitasatosporales</taxon>
        <taxon>Streptomycetaceae</taxon>
        <taxon>Streptomyces</taxon>
    </lineage>
</organism>
<dbReference type="InterPro" id="IPR036691">
    <property type="entry name" value="Endo/exonu/phosph_ase_sf"/>
</dbReference>
<keyword evidence="2" id="KW-1133">Transmembrane helix</keyword>
<name>A0A1Y2NWJ9_STRFR</name>
<dbReference type="Pfam" id="PF03372">
    <property type="entry name" value="Exo_endo_phos"/>
    <property type="match status" value="1"/>
</dbReference>
<keyword evidence="4" id="KW-0269">Exonuclease</keyword>
<dbReference type="InterPro" id="IPR005135">
    <property type="entry name" value="Endo/exonuclease/phosphatase"/>
</dbReference>
<keyword evidence="2" id="KW-0812">Transmembrane</keyword>
<evidence type="ECO:0000259" key="3">
    <source>
        <dbReference type="Pfam" id="PF03372"/>
    </source>
</evidence>
<feature type="transmembrane region" description="Helical" evidence="2">
    <location>
        <begin position="117"/>
        <end position="135"/>
    </location>
</feature>
<evidence type="ECO:0000256" key="1">
    <source>
        <dbReference type="SAM" id="MobiDB-lite"/>
    </source>
</evidence>
<proteinExistence type="predicted"/>
<gene>
    <name evidence="4" type="ORF">BG846_02622</name>
</gene>
<feature type="transmembrane region" description="Helical" evidence="2">
    <location>
        <begin position="86"/>
        <end position="105"/>
    </location>
</feature>
<accession>A0A1Y2NWJ9</accession>
<keyword evidence="4" id="KW-0540">Nuclease</keyword>
<comment type="caution">
    <text evidence="4">The sequence shown here is derived from an EMBL/GenBank/DDBJ whole genome shotgun (WGS) entry which is preliminary data.</text>
</comment>
<dbReference type="Gene3D" id="3.60.10.10">
    <property type="entry name" value="Endonuclease/exonuclease/phosphatase"/>
    <property type="match status" value="1"/>
</dbReference>
<dbReference type="GO" id="GO:0004519">
    <property type="term" value="F:endonuclease activity"/>
    <property type="evidence" value="ECO:0007669"/>
    <property type="project" value="UniProtKB-KW"/>
</dbReference>
<protein>
    <submittedName>
        <fullName evidence="4">Endonuclease/Exonuclease/phosphatase family protein</fullName>
    </submittedName>
</protein>
<feature type="compositionally biased region" description="Acidic residues" evidence="1">
    <location>
        <begin position="1"/>
        <end position="13"/>
    </location>
</feature>
<dbReference type="SUPFAM" id="SSF56219">
    <property type="entry name" value="DNase I-like"/>
    <property type="match status" value="1"/>
</dbReference>
<dbReference type="AlphaFoldDB" id="A0A1Y2NWJ9"/>